<dbReference type="AlphaFoldDB" id="A0A4Q9N084"/>
<organism evidence="2">
    <name type="scientific">Dichomitus squalens</name>
    <dbReference type="NCBI Taxonomy" id="114155"/>
    <lineage>
        <taxon>Eukaryota</taxon>
        <taxon>Fungi</taxon>
        <taxon>Dikarya</taxon>
        <taxon>Basidiomycota</taxon>
        <taxon>Agaricomycotina</taxon>
        <taxon>Agaricomycetes</taxon>
        <taxon>Polyporales</taxon>
        <taxon>Polyporaceae</taxon>
        <taxon>Dichomitus</taxon>
    </lineage>
</organism>
<dbReference type="EMBL" id="ML143390">
    <property type="protein sequence ID" value="TBU33840.1"/>
    <property type="molecule type" value="Genomic_DNA"/>
</dbReference>
<evidence type="ECO:0000313" key="2">
    <source>
        <dbReference type="EMBL" id="TBU33840.1"/>
    </source>
</evidence>
<feature type="compositionally biased region" description="Polar residues" evidence="1">
    <location>
        <begin position="19"/>
        <end position="34"/>
    </location>
</feature>
<reference evidence="2" key="1">
    <citation type="submission" date="2019-01" db="EMBL/GenBank/DDBJ databases">
        <title>Draft genome sequences of three monokaryotic isolates of the white-rot basidiomycete fungus Dichomitus squalens.</title>
        <authorList>
            <consortium name="DOE Joint Genome Institute"/>
            <person name="Lopez S.C."/>
            <person name="Andreopoulos B."/>
            <person name="Pangilinan J."/>
            <person name="Lipzen A."/>
            <person name="Riley R."/>
            <person name="Ahrendt S."/>
            <person name="Ng V."/>
            <person name="Barry K."/>
            <person name="Daum C."/>
            <person name="Grigoriev I.V."/>
            <person name="Hilden K.S."/>
            <person name="Makela M.R."/>
            <person name="de Vries R.P."/>
        </authorList>
    </citation>
    <scope>NUCLEOTIDE SEQUENCE [LARGE SCALE GENOMIC DNA]</scope>
    <source>
        <strain evidence="2">OM18370.1</strain>
    </source>
</reference>
<accession>A0A4Q9N084</accession>
<protein>
    <submittedName>
        <fullName evidence="2">Uncharacterized protein</fullName>
    </submittedName>
</protein>
<proteinExistence type="predicted"/>
<name>A0A4Q9N084_9APHY</name>
<dbReference type="Proteomes" id="UP000292957">
    <property type="component" value="Unassembled WGS sequence"/>
</dbReference>
<sequence>MALNVRPLAATYPAPAIRPQNNARRAMKATSTQSRSERGPTTYAAPSLRPTRQRVLTAASRVIPFGHR</sequence>
<evidence type="ECO:0000256" key="1">
    <source>
        <dbReference type="SAM" id="MobiDB-lite"/>
    </source>
</evidence>
<gene>
    <name evidence="2" type="ORF">BD311DRAFT_748077</name>
</gene>
<feature type="region of interest" description="Disordered" evidence="1">
    <location>
        <begin position="1"/>
        <end position="45"/>
    </location>
</feature>